<dbReference type="InterPro" id="IPR026992">
    <property type="entry name" value="DIOX_N"/>
</dbReference>
<evidence type="ECO:0000256" key="4">
    <source>
        <dbReference type="ARBA" id="ARBA00022490"/>
    </source>
</evidence>
<dbReference type="PROSITE" id="PS51471">
    <property type="entry name" value="FE2OG_OXY"/>
    <property type="match status" value="1"/>
</dbReference>
<evidence type="ECO:0000256" key="10">
    <source>
        <dbReference type="RuleBase" id="RU003682"/>
    </source>
</evidence>
<evidence type="ECO:0000256" key="5">
    <source>
        <dbReference type="ARBA" id="ARBA00022723"/>
    </source>
</evidence>
<evidence type="ECO:0000313" key="13">
    <source>
        <dbReference type="Proteomes" id="UP000289738"/>
    </source>
</evidence>
<keyword evidence="10" id="KW-0560">Oxidoreductase</keyword>
<dbReference type="SUPFAM" id="SSF51197">
    <property type="entry name" value="Clavaminate synthase-like"/>
    <property type="match status" value="1"/>
</dbReference>
<evidence type="ECO:0000256" key="3">
    <source>
        <dbReference type="ARBA" id="ARBA00008056"/>
    </source>
</evidence>
<dbReference type="InterPro" id="IPR005123">
    <property type="entry name" value="Oxoglu/Fe-dep_dioxygenase_dom"/>
</dbReference>
<evidence type="ECO:0000256" key="6">
    <source>
        <dbReference type="ARBA" id="ARBA00022896"/>
    </source>
</evidence>
<dbReference type="GO" id="GO:0046872">
    <property type="term" value="F:metal ion binding"/>
    <property type="evidence" value="ECO:0007669"/>
    <property type="project" value="UniProtKB-KW"/>
</dbReference>
<dbReference type="InterPro" id="IPR050295">
    <property type="entry name" value="Plant_2OG-oxidoreductases"/>
</dbReference>
<keyword evidence="5 10" id="KW-0479">Metal-binding</keyword>
<dbReference type="Gene3D" id="2.60.120.330">
    <property type="entry name" value="B-lactam Antibiotic, Isopenicillin N Synthase, Chain"/>
    <property type="match status" value="1"/>
</dbReference>
<evidence type="ECO:0000256" key="8">
    <source>
        <dbReference type="ARBA" id="ARBA00023242"/>
    </source>
</evidence>
<evidence type="ECO:0000256" key="2">
    <source>
        <dbReference type="ARBA" id="ARBA00004496"/>
    </source>
</evidence>
<evidence type="ECO:0000256" key="7">
    <source>
        <dbReference type="ARBA" id="ARBA00023004"/>
    </source>
</evidence>
<dbReference type="GO" id="GO:0031418">
    <property type="term" value="F:L-ascorbic acid binding"/>
    <property type="evidence" value="ECO:0007669"/>
    <property type="project" value="UniProtKB-KW"/>
</dbReference>
<keyword evidence="4" id="KW-0963">Cytoplasm</keyword>
<evidence type="ECO:0000256" key="1">
    <source>
        <dbReference type="ARBA" id="ARBA00004123"/>
    </source>
</evidence>
<accession>A0A444Y9B0</accession>
<dbReference type="GO" id="GO:0005737">
    <property type="term" value="C:cytoplasm"/>
    <property type="evidence" value="ECO:0007669"/>
    <property type="project" value="UniProtKB-SubCell"/>
</dbReference>
<dbReference type="GO" id="GO:0005634">
    <property type="term" value="C:nucleus"/>
    <property type="evidence" value="ECO:0007669"/>
    <property type="project" value="UniProtKB-SubCell"/>
</dbReference>
<dbReference type="FunFam" id="2.60.120.330:FF:000015">
    <property type="entry name" value="Protein DMR6-LIKE OXYGENASE 1"/>
    <property type="match status" value="1"/>
</dbReference>
<dbReference type="STRING" id="3818.A0A444Y9B0"/>
<keyword evidence="13" id="KW-1185">Reference proteome</keyword>
<name>A0A444Y9B0_ARAHY</name>
<dbReference type="InterPro" id="IPR027443">
    <property type="entry name" value="IPNS-like_sf"/>
</dbReference>
<dbReference type="AlphaFoldDB" id="A0A444Y9B0"/>
<reference evidence="12 13" key="1">
    <citation type="submission" date="2019-01" db="EMBL/GenBank/DDBJ databases">
        <title>Sequencing of cultivated peanut Arachis hypogaea provides insights into genome evolution and oil improvement.</title>
        <authorList>
            <person name="Chen X."/>
        </authorList>
    </citation>
    <scope>NUCLEOTIDE SEQUENCE [LARGE SCALE GENOMIC DNA]</scope>
    <source>
        <strain evidence="13">cv. Fuhuasheng</strain>
        <tissue evidence="12">Leaves</tissue>
    </source>
</reference>
<dbReference type="EMBL" id="SDMP01000017">
    <property type="protein sequence ID" value="RYQ98551.1"/>
    <property type="molecule type" value="Genomic_DNA"/>
</dbReference>
<evidence type="ECO:0000313" key="12">
    <source>
        <dbReference type="EMBL" id="RYQ98551.1"/>
    </source>
</evidence>
<sequence length="353" mass="39831">MLSVKKVAESCVSSSKLERIPSKYMYLKNKSDEDSVILCDEEAQNITIPTIDFSHLISSNPTQRSKEIQQLGRACTDWGFFMLINHGVPETLREEVLRACKGFYDLPEEYKKQYEGGDIFAPIKCGTSFNANVEKTFLWRDYLKCHVHPHFHAPSNPQGFSETTEAYCKKSREVIGELLKGISISLGEEENYIHKVMNIESGFQMMVVNFYPRCPMPDQAMGLPPHSDHGLLTLLLQNELEGLQLLRNDMWIPIHPLPNSFIVNTGDHMEILTNGKYKSNIHRAIVNKNATRITIGTAHGPPLDAVVGPATELIGEDNPPAYHAIKYKDYMRLQQSKELDGKSCLGHVPLNSN</sequence>
<keyword evidence="7 10" id="KW-0408">Iron</keyword>
<dbReference type="InterPro" id="IPR044861">
    <property type="entry name" value="IPNS-like_FE2OG_OXY"/>
</dbReference>
<dbReference type="Proteomes" id="UP000289738">
    <property type="component" value="Chromosome B07"/>
</dbReference>
<proteinExistence type="inferred from homology"/>
<dbReference type="Pfam" id="PF03171">
    <property type="entry name" value="2OG-FeII_Oxy"/>
    <property type="match status" value="1"/>
</dbReference>
<evidence type="ECO:0000256" key="9">
    <source>
        <dbReference type="ARBA" id="ARBA00059922"/>
    </source>
</evidence>
<feature type="domain" description="Fe2OG dioxygenase" evidence="11">
    <location>
        <begin position="202"/>
        <end position="301"/>
    </location>
</feature>
<keyword evidence="8" id="KW-0539">Nucleus</keyword>
<dbReference type="GO" id="GO:0016491">
    <property type="term" value="F:oxidoreductase activity"/>
    <property type="evidence" value="ECO:0007669"/>
    <property type="project" value="UniProtKB-KW"/>
</dbReference>
<dbReference type="PANTHER" id="PTHR47991">
    <property type="entry name" value="OXOGLUTARATE/IRON-DEPENDENT DIOXYGENASE"/>
    <property type="match status" value="1"/>
</dbReference>
<keyword evidence="6" id="KW-0847">Vitamin C</keyword>
<dbReference type="Pfam" id="PF14226">
    <property type="entry name" value="DIOX_N"/>
    <property type="match status" value="1"/>
</dbReference>
<protein>
    <recommendedName>
        <fullName evidence="11">Fe2OG dioxygenase domain-containing protein</fullName>
    </recommendedName>
</protein>
<gene>
    <name evidence="12" type="ORF">Ahy_B07g086290</name>
</gene>
<evidence type="ECO:0000259" key="11">
    <source>
        <dbReference type="PROSITE" id="PS51471"/>
    </source>
</evidence>
<comment type="caution">
    <text evidence="12">The sequence shown here is derived from an EMBL/GenBank/DDBJ whole genome shotgun (WGS) entry which is preliminary data.</text>
</comment>
<comment type="similarity">
    <text evidence="3 10">Belongs to the iron/ascorbate-dependent oxidoreductase family.</text>
</comment>
<comment type="function">
    <text evidence="9">Involved in the regulation of shoot development and salicylic acid (SA) homeostasis.</text>
</comment>
<organism evidence="12 13">
    <name type="scientific">Arachis hypogaea</name>
    <name type="common">Peanut</name>
    <dbReference type="NCBI Taxonomy" id="3818"/>
    <lineage>
        <taxon>Eukaryota</taxon>
        <taxon>Viridiplantae</taxon>
        <taxon>Streptophyta</taxon>
        <taxon>Embryophyta</taxon>
        <taxon>Tracheophyta</taxon>
        <taxon>Spermatophyta</taxon>
        <taxon>Magnoliopsida</taxon>
        <taxon>eudicotyledons</taxon>
        <taxon>Gunneridae</taxon>
        <taxon>Pentapetalae</taxon>
        <taxon>rosids</taxon>
        <taxon>fabids</taxon>
        <taxon>Fabales</taxon>
        <taxon>Fabaceae</taxon>
        <taxon>Papilionoideae</taxon>
        <taxon>50 kb inversion clade</taxon>
        <taxon>dalbergioids sensu lato</taxon>
        <taxon>Dalbergieae</taxon>
        <taxon>Pterocarpus clade</taxon>
        <taxon>Arachis</taxon>
    </lineage>
</organism>
<comment type="subcellular location">
    <subcellularLocation>
        <location evidence="2">Cytoplasm</location>
    </subcellularLocation>
    <subcellularLocation>
        <location evidence="1">Nucleus</location>
    </subcellularLocation>
</comment>